<accession>A0A927IFT7</accession>
<evidence type="ECO:0000313" key="2">
    <source>
        <dbReference type="EMBL" id="MBD5778441.1"/>
    </source>
</evidence>
<gene>
    <name evidence="2" type="primary">gspG</name>
    <name evidence="2" type="ORF">IEN85_02975</name>
</gene>
<dbReference type="InterPro" id="IPR010054">
    <property type="entry name" value="Type2_sec_GspG"/>
</dbReference>
<dbReference type="EMBL" id="JACYFG010000006">
    <property type="protein sequence ID" value="MBD5778441.1"/>
    <property type="molecule type" value="Genomic_DNA"/>
</dbReference>
<dbReference type="AlphaFoldDB" id="A0A927IFT7"/>
<dbReference type="InterPro" id="IPR045584">
    <property type="entry name" value="Pilin-like"/>
</dbReference>
<dbReference type="Gene3D" id="3.30.700.10">
    <property type="entry name" value="Glycoprotein, Type 4 Pilin"/>
    <property type="match status" value="1"/>
</dbReference>
<dbReference type="InterPro" id="IPR012902">
    <property type="entry name" value="N_methyl_site"/>
</dbReference>
<evidence type="ECO:0000313" key="3">
    <source>
        <dbReference type="Proteomes" id="UP000622317"/>
    </source>
</evidence>
<feature type="domain" description="Type II secretion system protein GspG C-terminal" evidence="1">
    <location>
        <begin position="43"/>
        <end position="142"/>
    </location>
</feature>
<proteinExistence type="predicted"/>
<sequence>MKSRNSSRRKKSGFTLMEILLVLGLIGLLVSVVVVNAGGIFGDQKVKMTKMKIKDSLSVPLFKYMTDTGSYPTTEQGLQALWTKPGNDRGRWRGPYVKDEEALVDAWQRDFKYQYPGTKNQGSYDLYSLGEDGVESGDDIGNWKQ</sequence>
<dbReference type="NCBIfam" id="TIGR01710">
    <property type="entry name" value="typeII_sec_gspG"/>
    <property type="match status" value="1"/>
</dbReference>
<keyword evidence="3" id="KW-1185">Reference proteome</keyword>
<name>A0A927IFT7_9BACT</name>
<dbReference type="Proteomes" id="UP000622317">
    <property type="component" value="Unassembled WGS sequence"/>
</dbReference>
<comment type="caution">
    <text evidence="2">The sequence shown here is derived from an EMBL/GenBank/DDBJ whole genome shotgun (WGS) entry which is preliminary data.</text>
</comment>
<dbReference type="Pfam" id="PF07963">
    <property type="entry name" value="N_methyl"/>
    <property type="match status" value="1"/>
</dbReference>
<protein>
    <submittedName>
        <fullName evidence="2">Type II secretion system major pseudopilin GspG</fullName>
    </submittedName>
</protein>
<dbReference type="RefSeq" id="WP_191615582.1">
    <property type="nucleotide sequence ID" value="NZ_JACYFG010000006.1"/>
</dbReference>
<dbReference type="GO" id="GO:0015628">
    <property type="term" value="P:protein secretion by the type II secretion system"/>
    <property type="evidence" value="ECO:0007669"/>
    <property type="project" value="InterPro"/>
</dbReference>
<organism evidence="2 3">
    <name type="scientific">Pelagicoccus enzymogenes</name>
    <dbReference type="NCBI Taxonomy" id="2773457"/>
    <lineage>
        <taxon>Bacteria</taxon>
        <taxon>Pseudomonadati</taxon>
        <taxon>Verrucomicrobiota</taxon>
        <taxon>Opitutia</taxon>
        <taxon>Puniceicoccales</taxon>
        <taxon>Pelagicoccaceae</taxon>
        <taxon>Pelagicoccus</taxon>
    </lineage>
</organism>
<dbReference type="InterPro" id="IPR013545">
    <property type="entry name" value="T2SS_protein-GspG_C"/>
</dbReference>
<dbReference type="SUPFAM" id="SSF54523">
    <property type="entry name" value="Pili subunits"/>
    <property type="match status" value="1"/>
</dbReference>
<dbReference type="NCBIfam" id="TIGR02532">
    <property type="entry name" value="IV_pilin_GFxxxE"/>
    <property type="match status" value="1"/>
</dbReference>
<reference evidence="2" key="1">
    <citation type="submission" date="2020-09" db="EMBL/GenBank/DDBJ databases">
        <title>Pelagicoccus enzymogenes sp. nov. with an EPS production, isolated from marine sediment.</title>
        <authorList>
            <person name="Feng X."/>
        </authorList>
    </citation>
    <scope>NUCLEOTIDE SEQUENCE</scope>
    <source>
        <strain evidence="2">NFK12</strain>
    </source>
</reference>
<evidence type="ECO:0000259" key="1">
    <source>
        <dbReference type="Pfam" id="PF08334"/>
    </source>
</evidence>
<dbReference type="Pfam" id="PF08334">
    <property type="entry name" value="T2SSG"/>
    <property type="match status" value="1"/>
</dbReference>
<dbReference type="GO" id="GO:0015627">
    <property type="term" value="C:type II protein secretion system complex"/>
    <property type="evidence" value="ECO:0007669"/>
    <property type="project" value="InterPro"/>
</dbReference>